<proteinExistence type="predicted"/>
<organism evidence="2 3">
    <name type="scientific">Streptomyces botrytidirepellens</name>
    <dbReference type="NCBI Taxonomy" id="2486417"/>
    <lineage>
        <taxon>Bacteria</taxon>
        <taxon>Bacillati</taxon>
        <taxon>Actinomycetota</taxon>
        <taxon>Actinomycetes</taxon>
        <taxon>Kitasatosporales</taxon>
        <taxon>Streptomycetaceae</taxon>
        <taxon>Streptomyces</taxon>
    </lineage>
</organism>
<name>A0A3M8W3G3_9ACTN</name>
<dbReference type="Gene3D" id="1.10.1200.10">
    <property type="entry name" value="ACP-like"/>
    <property type="match status" value="1"/>
</dbReference>
<dbReference type="InterPro" id="IPR036736">
    <property type="entry name" value="ACP-like_sf"/>
</dbReference>
<reference evidence="2 3" key="1">
    <citation type="submission" date="2018-11" db="EMBL/GenBank/DDBJ databases">
        <title>The Potential of Streptomyces as Biocontrol Agents against the Tomato grey mould, Botrytis cinerea (Gray mold) Frontiers in Microbiology.</title>
        <authorList>
            <person name="Li D."/>
        </authorList>
    </citation>
    <scope>NUCLEOTIDE SEQUENCE [LARGE SCALE GENOMIC DNA]</scope>
    <source>
        <strain evidence="2 3">NEAU-LD23</strain>
    </source>
</reference>
<dbReference type="EMBL" id="RIBZ01000230">
    <property type="protein sequence ID" value="RNG24534.1"/>
    <property type="molecule type" value="Genomic_DNA"/>
</dbReference>
<protein>
    <submittedName>
        <fullName evidence="2">Acyl carrier protein</fullName>
    </submittedName>
</protein>
<accession>A0A3M8W3G3</accession>
<evidence type="ECO:0000313" key="3">
    <source>
        <dbReference type="Proteomes" id="UP000275401"/>
    </source>
</evidence>
<dbReference type="PROSITE" id="PS50075">
    <property type="entry name" value="CARRIER"/>
    <property type="match status" value="1"/>
</dbReference>
<feature type="domain" description="Carrier" evidence="1">
    <location>
        <begin position="1"/>
        <end position="87"/>
    </location>
</feature>
<dbReference type="SUPFAM" id="SSF47336">
    <property type="entry name" value="ACP-like"/>
    <property type="match status" value="1"/>
</dbReference>
<evidence type="ECO:0000313" key="2">
    <source>
        <dbReference type="EMBL" id="RNG24534.1"/>
    </source>
</evidence>
<dbReference type="Pfam" id="PF00550">
    <property type="entry name" value="PP-binding"/>
    <property type="match status" value="1"/>
</dbReference>
<dbReference type="AlphaFoldDB" id="A0A3M8W3G3"/>
<keyword evidence="3" id="KW-1185">Reference proteome</keyword>
<comment type="caution">
    <text evidence="2">The sequence shown here is derived from an EMBL/GenBank/DDBJ whole genome shotgun (WGS) entry which is preliminary data.</text>
</comment>
<dbReference type="InterPro" id="IPR009081">
    <property type="entry name" value="PP-bd_ACP"/>
</dbReference>
<evidence type="ECO:0000259" key="1">
    <source>
        <dbReference type="PROSITE" id="PS50075"/>
    </source>
</evidence>
<dbReference type="Proteomes" id="UP000275401">
    <property type="component" value="Unassembled WGS sequence"/>
</dbReference>
<dbReference type="RefSeq" id="WP_009713973.1">
    <property type="nucleotide sequence ID" value="NZ_RIBZ01000230.1"/>
</dbReference>
<gene>
    <name evidence="2" type="ORF">EEJ42_17575</name>
</gene>
<sequence length="90" mass="9877">MQTTLEKEIRQFVLSTISDDMNHPLDADTITDDSPLGTGGIDIDSLSLIELVLRIERRFGVKFPDTDFEPVGAMNLGDLVDDVIKRGATA</sequence>